<evidence type="ECO:0000256" key="3">
    <source>
        <dbReference type="ARBA" id="ARBA00023239"/>
    </source>
</evidence>
<dbReference type="Gene3D" id="3.90.226.10">
    <property type="entry name" value="2-enoyl-CoA Hydratase, Chain A, domain 1"/>
    <property type="match status" value="1"/>
</dbReference>
<keyword evidence="6" id="KW-1185">Reference proteome</keyword>
<dbReference type="RefSeq" id="WP_106446294.1">
    <property type="nucleotide sequence ID" value="NZ_CP027669.1"/>
</dbReference>
<name>A0A2S0MZU0_9BURK</name>
<dbReference type="PANTHER" id="PTHR11941:SF169">
    <property type="entry name" value="(7AS)-7A-METHYL-1,5-DIOXO-2,3,5,6,7,7A-HEXAHYDRO-1H-INDENE-CARBOXYL-COA HYDROLASE"/>
    <property type="match status" value="1"/>
</dbReference>
<dbReference type="GO" id="GO:0006635">
    <property type="term" value="P:fatty acid beta-oxidation"/>
    <property type="evidence" value="ECO:0007669"/>
    <property type="project" value="TreeGrafter"/>
</dbReference>
<reference evidence="5 6" key="1">
    <citation type="submission" date="2018-03" db="EMBL/GenBank/DDBJ databases">
        <title>Genome sequencing of Simplicispira sp.</title>
        <authorList>
            <person name="Kim S.-J."/>
            <person name="Heo J."/>
            <person name="Kwon S.-W."/>
        </authorList>
    </citation>
    <scope>NUCLEOTIDE SEQUENCE [LARGE SCALE GENOMIC DNA]</scope>
    <source>
        <strain evidence="5 6">SC1-8</strain>
    </source>
</reference>
<keyword evidence="2" id="KW-0443">Lipid metabolism</keyword>
<keyword evidence="3" id="KW-0456">Lyase</keyword>
<protein>
    <submittedName>
        <fullName evidence="5">Enoyl-CoA hydratase</fullName>
    </submittedName>
</protein>
<dbReference type="KEGG" id="simp:C6571_08450"/>
<evidence type="ECO:0000313" key="5">
    <source>
        <dbReference type="EMBL" id="AVO41317.1"/>
    </source>
</evidence>
<gene>
    <name evidence="5" type="ORF">C6571_08450</name>
</gene>
<dbReference type="CDD" id="cd06558">
    <property type="entry name" value="crotonase-like"/>
    <property type="match status" value="1"/>
</dbReference>
<dbReference type="Pfam" id="PF00378">
    <property type="entry name" value="ECH_1"/>
    <property type="match status" value="1"/>
</dbReference>
<dbReference type="InterPro" id="IPR018376">
    <property type="entry name" value="Enoyl-CoA_hyd/isom_CS"/>
</dbReference>
<dbReference type="OrthoDB" id="9774843at2"/>
<dbReference type="Gene3D" id="1.10.12.10">
    <property type="entry name" value="Lyase 2-enoyl-coa Hydratase, Chain A, domain 2"/>
    <property type="match status" value="1"/>
</dbReference>
<dbReference type="InterPro" id="IPR014748">
    <property type="entry name" value="Enoyl-CoA_hydra_C"/>
</dbReference>
<dbReference type="SUPFAM" id="SSF52096">
    <property type="entry name" value="ClpP/crotonase"/>
    <property type="match status" value="1"/>
</dbReference>
<dbReference type="AlphaFoldDB" id="A0A2S0MZU0"/>
<dbReference type="Proteomes" id="UP000239326">
    <property type="component" value="Chromosome"/>
</dbReference>
<evidence type="ECO:0000256" key="2">
    <source>
        <dbReference type="ARBA" id="ARBA00023098"/>
    </source>
</evidence>
<dbReference type="PANTHER" id="PTHR11941">
    <property type="entry name" value="ENOYL-COA HYDRATASE-RELATED"/>
    <property type="match status" value="1"/>
</dbReference>
<evidence type="ECO:0000256" key="4">
    <source>
        <dbReference type="RuleBase" id="RU003707"/>
    </source>
</evidence>
<proteinExistence type="inferred from homology"/>
<organism evidence="5 6">
    <name type="scientific">Simplicispira suum</name>
    <dbReference type="NCBI Taxonomy" id="2109915"/>
    <lineage>
        <taxon>Bacteria</taxon>
        <taxon>Pseudomonadati</taxon>
        <taxon>Pseudomonadota</taxon>
        <taxon>Betaproteobacteria</taxon>
        <taxon>Burkholderiales</taxon>
        <taxon>Comamonadaceae</taxon>
        <taxon>Simplicispira</taxon>
    </lineage>
</organism>
<dbReference type="PROSITE" id="PS00166">
    <property type="entry name" value="ENOYL_COA_HYDRATASE"/>
    <property type="match status" value="1"/>
</dbReference>
<dbReference type="InterPro" id="IPR029045">
    <property type="entry name" value="ClpP/crotonase-like_dom_sf"/>
</dbReference>
<evidence type="ECO:0000256" key="1">
    <source>
        <dbReference type="ARBA" id="ARBA00005254"/>
    </source>
</evidence>
<dbReference type="GO" id="GO:0016829">
    <property type="term" value="F:lyase activity"/>
    <property type="evidence" value="ECO:0007669"/>
    <property type="project" value="UniProtKB-KW"/>
</dbReference>
<evidence type="ECO:0000313" key="6">
    <source>
        <dbReference type="Proteomes" id="UP000239326"/>
    </source>
</evidence>
<comment type="similarity">
    <text evidence="1 4">Belongs to the enoyl-CoA hydratase/isomerase family.</text>
</comment>
<sequence>MTTQLEHLAAPDAVVRFEIRNGHTALVTLNRPDARNAVSAAMAQALEAIVDATQADANIRAVVLASSHADVFCAGADLKEVHAGRGDQLFTERNGFAGLVFAERTKPWIAAVNGKALAGGCELVLACDMVVASPRAGFGLPEVLRGLVAAAGGMYRLPRVLPPNIALELIATALPLGGERAYALGMVNRLVDPEQVLNEALLLASQIAANAPIAVRESLRVARAAFAQNEAGLRAITREARGAVFASNDYKEGPLAFIEKRKPCWTGT</sequence>
<accession>A0A2S0MZU0</accession>
<dbReference type="EMBL" id="CP027669">
    <property type="protein sequence ID" value="AVO41317.1"/>
    <property type="molecule type" value="Genomic_DNA"/>
</dbReference>
<dbReference type="InterPro" id="IPR001753">
    <property type="entry name" value="Enoyl-CoA_hydra/iso"/>
</dbReference>